<dbReference type="KEGG" id="mpi:Mpet_2012"/>
<keyword evidence="5" id="KW-0560">Oxidoreductase</keyword>
<dbReference type="InterPro" id="IPR000415">
    <property type="entry name" value="Nitroreductase-like"/>
</dbReference>
<dbReference type="Proteomes" id="UP000006565">
    <property type="component" value="Chromosome"/>
</dbReference>
<dbReference type="InterPro" id="IPR029479">
    <property type="entry name" value="Nitroreductase"/>
</dbReference>
<dbReference type="STRING" id="679926.Mpet_2012"/>
<dbReference type="OrthoDB" id="287850at2157"/>
<keyword evidence="4" id="KW-0288">FMN</keyword>
<dbReference type="GO" id="GO:0016491">
    <property type="term" value="F:oxidoreductase activity"/>
    <property type="evidence" value="ECO:0007669"/>
    <property type="project" value="UniProtKB-KW"/>
</dbReference>
<dbReference type="RefSeq" id="WP_013329939.1">
    <property type="nucleotide sequence ID" value="NC_014507.1"/>
</dbReference>
<evidence type="ECO:0000313" key="7">
    <source>
        <dbReference type="EMBL" id="ADN36762.1"/>
    </source>
</evidence>
<evidence type="ECO:0000256" key="3">
    <source>
        <dbReference type="ARBA" id="ARBA00022630"/>
    </source>
</evidence>
<dbReference type="eggNOG" id="arCOG00288">
    <property type="taxonomic scope" value="Archaea"/>
</dbReference>
<protein>
    <submittedName>
        <fullName evidence="7">Nitroreductase</fullName>
    </submittedName>
</protein>
<dbReference type="PANTHER" id="PTHR43673">
    <property type="entry name" value="NAD(P)H NITROREDUCTASE YDGI-RELATED"/>
    <property type="match status" value="1"/>
</dbReference>
<dbReference type="AlphaFoldDB" id="E1RJF6"/>
<reference evidence="7 8" key="1">
    <citation type="journal article" date="2010" name="Stand. Genomic Sci.">
        <title>Complete genome sequence of Methanoplanus petrolearius type strain (SEBR 4847).</title>
        <authorList>
            <person name="Brambilla E."/>
            <person name="Djao O.D."/>
            <person name="Daligault H."/>
            <person name="Lapidus A."/>
            <person name="Lucas S."/>
            <person name="Hammon N."/>
            <person name="Nolan M."/>
            <person name="Tice H."/>
            <person name="Cheng J.F."/>
            <person name="Han C."/>
            <person name="Tapia R."/>
            <person name="Goodwin L."/>
            <person name="Pitluck S."/>
            <person name="Liolios K."/>
            <person name="Ivanova N."/>
            <person name="Mavromatis K."/>
            <person name="Mikhailova N."/>
            <person name="Pati A."/>
            <person name="Chen A."/>
            <person name="Palaniappan K."/>
            <person name="Land M."/>
            <person name="Hauser L."/>
            <person name="Chang Y.J."/>
            <person name="Jeffries C.D."/>
            <person name="Rohde M."/>
            <person name="Spring S."/>
            <person name="Sikorski J."/>
            <person name="Goker M."/>
            <person name="Woyke T."/>
            <person name="Bristow J."/>
            <person name="Eisen J.A."/>
            <person name="Markowitz V."/>
            <person name="Hugenholtz P."/>
            <person name="Kyrpides N.C."/>
            <person name="Klenk H.P."/>
        </authorList>
    </citation>
    <scope>NUCLEOTIDE SEQUENCE [LARGE SCALE GENOMIC DNA]</scope>
    <source>
        <strain evidence="8">DSM 11571 / OCM 486 / SEBR 4847</strain>
    </source>
</reference>
<evidence type="ECO:0000256" key="5">
    <source>
        <dbReference type="ARBA" id="ARBA00023002"/>
    </source>
</evidence>
<organism evidence="7 8">
    <name type="scientific">Methanolacinia petrolearia (strain DSM 11571 / OCM 486 / SEBR 4847)</name>
    <name type="common">Methanoplanus petrolearius</name>
    <dbReference type="NCBI Taxonomy" id="679926"/>
    <lineage>
        <taxon>Archaea</taxon>
        <taxon>Methanobacteriati</taxon>
        <taxon>Methanobacteriota</taxon>
        <taxon>Stenosarchaea group</taxon>
        <taxon>Methanomicrobia</taxon>
        <taxon>Methanomicrobiales</taxon>
        <taxon>Methanomicrobiaceae</taxon>
        <taxon>Methanolacinia</taxon>
    </lineage>
</organism>
<keyword evidence="8" id="KW-1185">Reference proteome</keyword>
<name>E1RJF6_METP4</name>
<dbReference type="HOGENOM" id="CLU_070764_7_1_2"/>
<evidence type="ECO:0000256" key="4">
    <source>
        <dbReference type="ARBA" id="ARBA00022643"/>
    </source>
</evidence>
<feature type="domain" description="Nitroreductase" evidence="6">
    <location>
        <begin position="68"/>
        <end position="153"/>
    </location>
</feature>
<accession>E1RJF6</accession>
<evidence type="ECO:0000313" key="8">
    <source>
        <dbReference type="Proteomes" id="UP000006565"/>
    </source>
</evidence>
<dbReference type="Gene3D" id="3.40.109.10">
    <property type="entry name" value="NADH Oxidase"/>
    <property type="match status" value="1"/>
</dbReference>
<dbReference type="SMR" id="E1RJF6"/>
<gene>
    <name evidence="7" type="ordered locus">Mpet_2012</name>
</gene>
<keyword evidence="3" id="KW-0285">Flavoprotein</keyword>
<dbReference type="GeneID" id="9744492"/>
<sequence length="175" mass="19250">MNSSEFYEFLSGRSSVREFSPEEVSDEEIEFIIRCASAAPSAGNRESWDVVIVTDESIKEDLSDAAFGQEHLITAPVILAVCANYVRSMSQYGERGILYGIEDASIACTYMMLAAHSAGLHSCWTGAFDDEAVSEILDLPQHARPVALLAVGKGKMPHKKTGRMPVLEHIHNDTW</sequence>
<dbReference type="EMBL" id="CP002117">
    <property type="protein sequence ID" value="ADN36762.1"/>
    <property type="molecule type" value="Genomic_DNA"/>
</dbReference>
<evidence type="ECO:0000259" key="6">
    <source>
        <dbReference type="Pfam" id="PF00881"/>
    </source>
</evidence>
<evidence type="ECO:0000256" key="2">
    <source>
        <dbReference type="ARBA" id="ARBA00007118"/>
    </source>
</evidence>
<evidence type="ECO:0000256" key="1">
    <source>
        <dbReference type="ARBA" id="ARBA00001917"/>
    </source>
</evidence>
<proteinExistence type="inferred from homology"/>
<dbReference type="Pfam" id="PF00881">
    <property type="entry name" value="Nitroreductase"/>
    <property type="match status" value="1"/>
</dbReference>
<dbReference type="SUPFAM" id="SSF55469">
    <property type="entry name" value="FMN-dependent nitroreductase-like"/>
    <property type="match status" value="1"/>
</dbReference>
<comment type="cofactor">
    <cofactor evidence="1">
        <name>FMN</name>
        <dbReference type="ChEBI" id="CHEBI:58210"/>
    </cofactor>
</comment>
<dbReference type="PANTHER" id="PTHR43673:SF2">
    <property type="entry name" value="NITROREDUCTASE"/>
    <property type="match status" value="1"/>
</dbReference>
<comment type="similarity">
    <text evidence="2">Belongs to the nitroreductase family.</text>
</comment>